<keyword evidence="6" id="KW-1003">Cell membrane</keyword>
<evidence type="ECO:0000256" key="3">
    <source>
        <dbReference type="ARBA" id="ARBA00022692"/>
    </source>
</evidence>
<dbReference type="PROSITE" id="PS50895">
    <property type="entry name" value="SURF1"/>
    <property type="match status" value="1"/>
</dbReference>
<dbReference type="InterPro" id="IPR002994">
    <property type="entry name" value="Surf1/Shy1"/>
</dbReference>
<dbReference type="CDD" id="cd06662">
    <property type="entry name" value="SURF1"/>
    <property type="match status" value="1"/>
</dbReference>
<reference evidence="8 9" key="1">
    <citation type="submission" date="2017-09" db="EMBL/GenBank/DDBJ databases">
        <authorList>
            <person name="Ehlers B."/>
            <person name="Leendertz F.H."/>
        </authorList>
    </citation>
    <scope>NUCLEOTIDE SEQUENCE [LARGE SCALE GENOMIC DNA]</scope>
    <source>
        <strain evidence="8 9">CGMCC 1.12662</strain>
    </source>
</reference>
<evidence type="ECO:0000313" key="7">
    <source>
        <dbReference type="EMBL" id="PJE31977.1"/>
    </source>
</evidence>
<evidence type="ECO:0000313" key="9">
    <source>
        <dbReference type="Proteomes" id="UP000231655"/>
    </source>
</evidence>
<evidence type="ECO:0000313" key="10">
    <source>
        <dbReference type="Proteomes" id="UP000231702"/>
    </source>
</evidence>
<dbReference type="InterPro" id="IPR045214">
    <property type="entry name" value="Surf1/Surf4"/>
</dbReference>
<accession>A0A285ITT2</accession>
<keyword evidence="3 6" id="KW-0812">Transmembrane</keyword>
<evidence type="ECO:0000256" key="5">
    <source>
        <dbReference type="ARBA" id="ARBA00023136"/>
    </source>
</evidence>
<feature type="transmembrane region" description="Helical" evidence="6">
    <location>
        <begin position="198"/>
        <end position="217"/>
    </location>
</feature>
<dbReference type="EMBL" id="OBEA01000003">
    <property type="protein sequence ID" value="SNY51097.1"/>
    <property type="molecule type" value="Genomic_DNA"/>
</dbReference>
<evidence type="ECO:0000256" key="4">
    <source>
        <dbReference type="ARBA" id="ARBA00022989"/>
    </source>
</evidence>
<dbReference type="PANTHER" id="PTHR23427:SF2">
    <property type="entry name" value="SURFEIT LOCUS PROTEIN 1"/>
    <property type="match status" value="1"/>
</dbReference>
<comment type="similarity">
    <text evidence="2 6">Belongs to the SURF1 family.</text>
</comment>
<evidence type="ECO:0000256" key="1">
    <source>
        <dbReference type="ARBA" id="ARBA00004370"/>
    </source>
</evidence>
<dbReference type="EMBL" id="PGTD01000007">
    <property type="protein sequence ID" value="PJE31977.1"/>
    <property type="molecule type" value="Genomic_DNA"/>
</dbReference>
<protein>
    <recommendedName>
        <fullName evidence="6">SURF1-like protein</fullName>
    </recommendedName>
</protein>
<proteinExistence type="inferred from homology"/>
<evidence type="ECO:0000313" key="8">
    <source>
        <dbReference type="EMBL" id="SNY51097.1"/>
    </source>
</evidence>
<comment type="subcellular location">
    <subcellularLocation>
        <location evidence="6">Cell membrane</location>
        <topology evidence="6">Multi-pass membrane protein</topology>
    </subcellularLocation>
    <subcellularLocation>
        <location evidence="1">Membrane</location>
    </subcellularLocation>
</comment>
<organism evidence="8 9">
    <name type="scientific">Pseudooceanicola antarcticus</name>
    <dbReference type="NCBI Taxonomy" id="1247613"/>
    <lineage>
        <taxon>Bacteria</taxon>
        <taxon>Pseudomonadati</taxon>
        <taxon>Pseudomonadota</taxon>
        <taxon>Alphaproteobacteria</taxon>
        <taxon>Rhodobacterales</taxon>
        <taxon>Paracoccaceae</taxon>
        <taxon>Pseudooceanicola</taxon>
    </lineage>
</organism>
<dbReference type="RefSeq" id="WP_097145753.1">
    <property type="nucleotide sequence ID" value="NZ_OBEA01000003.1"/>
</dbReference>
<gene>
    <name evidence="7" type="ORF">CVM39_02455</name>
    <name evidence="8" type="ORF">SAMN06297129_2025</name>
</gene>
<keyword evidence="4 6" id="KW-1133">Transmembrane helix</keyword>
<dbReference type="Pfam" id="PF02104">
    <property type="entry name" value="SURF1"/>
    <property type="match status" value="1"/>
</dbReference>
<keyword evidence="10" id="KW-1185">Reference proteome</keyword>
<name>A0A285ITT2_9RHOB</name>
<evidence type="ECO:0000256" key="6">
    <source>
        <dbReference type="RuleBase" id="RU363076"/>
    </source>
</evidence>
<comment type="caution">
    <text evidence="6">Lacks conserved residue(s) required for the propagation of feature annotation.</text>
</comment>
<dbReference type="Proteomes" id="UP000231655">
    <property type="component" value="Unassembled WGS sequence"/>
</dbReference>
<reference evidence="7 10" key="2">
    <citation type="journal article" date="2018" name="Int. J. Syst. Evol. Microbiol.">
        <title>Pseudooceanicola lipolyticus sp. nov., a marine alphaproteobacterium, reclassification of Oceanicola flagellatus as Pseudooceanicola flagellatus comb. nov. and emended description of the genus Pseudooceanicola.</title>
        <authorList>
            <person name="Huang M.-M."/>
            <person name="Guo L.-L."/>
            <person name="Wu Y.-H."/>
            <person name="Lai Q.-L."/>
            <person name="Shao Z.-Z."/>
            <person name="Wang C.-S."/>
            <person name="Wu M."/>
            <person name="Xu X.-W."/>
        </authorList>
    </citation>
    <scope>NUCLEOTIDE SEQUENCE [LARGE SCALE GENOMIC DNA]</scope>
    <source>
        <strain evidence="7 10">Ar-45</strain>
    </source>
</reference>
<dbReference type="AlphaFoldDB" id="A0A285ITT2"/>
<dbReference type="Proteomes" id="UP000231702">
    <property type="component" value="Unassembled WGS sequence"/>
</dbReference>
<dbReference type="GO" id="GO:0005886">
    <property type="term" value="C:plasma membrane"/>
    <property type="evidence" value="ECO:0007669"/>
    <property type="project" value="UniProtKB-SubCell"/>
</dbReference>
<keyword evidence="5 6" id="KW-0472">Membrane</keyword>
<sequence length="228" mass="24583">MRARLIGALILGLGGVAILLALANWQFRRLEWKSGVLDQIETRIAAEPVALPDRPDPETDRYLAVSLTGEFTGTPVRVQSALEGQGAGYRIEQAFQAGARRLIVERGFVPQAAKIPPAPEGEVTISGNLVWPDEVDGFTPAPDFATGLFYARELSELAAELGTEPLLVVRRDGPAGGRALLPAPVSTAGIPNDHLEYALTWLSLAAVWLVMSAYLIYRILKQAKGETT</sequence>
<dbReference type="OrthoDB" id="6079986at2"/>
<dbReference type="PANTHER" id="PTHR23427">
    <property type="entry name" value="SURFEIT LOCUS PROTEIN"/>
    <property type="match status" value="1"/>
</dbReference>
<evidence type="ECO:0000256" key="2">
    <source>
        <dbReference type="ARBA" id="ARBA00007165"/>
    </source>
</evidence>